<organism evidence="1 2">
    <name type="scientific">Chaenocephalus aceratus</name>
    <name type="common">Blackfin icefish</name>
    <name type="synonym">Chaenichthys aceratus</name>
    <dbReference type="NCBI Taxonomy" id="36190"/>
    <lineage>
        <taxon>Eukaryota</taxon>
        <taxon>Metazoa</taxon>
        <taxon>Chordata</taxon>
        <taxon>Craniata</taxon>
        <taxon>Vertebrata</taxon>
        <taxon>Euteleostomi</taxon>
        <taxon>Actinopterygii</taxon>
        <taxon>Neopterygii</taxon>
        <taxon>Teleostei</taxon>
        <taxon>Neoteleostei</taxon>
        <taxon>Acanthomorphata</taxon>
        <taxon>Eupercaria</taxon>
        <taxon>Perciformes</taxon>
        <taxon>Notothenioidei</taxon>
        <taxon>Channichthyidae</taxon>
        <taxon>Chaenocephalus</taxon>
    </lineage>
</organism>
<name>A0ACB9W725_CHAAC</name>
<evidence type="ECO:0000313" key="1">
    <source>
        <dbReference type="EMBL" id="KAI4808471.1"/>
    </source>
</evidence>
<sequence length="67" mass="7983">VFPLRLLIPQQQQQEEEVQPLTHLILRWVEFVPEERATQNDFFFPDDTEQMLSLLLKDMSENISPLT</sequence>
<dbReference type="EMBL" id="CM043802">
    <property type="protein sequence ID" value="KAI4808471.1"/>
    <property type="molecule type" value="Genomic_DNA"/>
</dbReference>
<feature type="non-terminal residue" evidence="1">
    <location>
        <position position="1"/>
    </location>
</feature>
<gene>
    <name evidence="1" type="ORF">KUCAC02_000530</name>
</gene>
<comment type="caution">
    <text evidence="1">The sequence shown here is derived from an EMBL/GenBank/DDBJ whole genome shotgun (WGS) entry which is preliminary data.</text>
</comment>
<dbReference type="Proteomes" id="UP001057452">
    <property type="component" value="Chromosome 18"/>
</dbReference>
<keyword evidence="2" id="KW-1185">Reference proteome</keyword>
<proteinExistence type="predicted"/>
<feature type="non-terminal residue" evidence="1">
    <location>
        <position position="67"/>
    </location>
</feature>
<reference evidence="1" key="1">
    <citation type="submission" date="2022-05" db="EMBL/GenBank/DDBJ databases">
        <title>Chromosome-level genome of Chaenocephalus aceratus.</title>
        <authorList>
            <person name="Park H."/>
        </authorList>
    </citation>
    <scope>NUCLEOTIDE SEQUENCE</scope>
    <source>
        <strain evidence="1">KU_202001</strain>
    </source>
</reference>
<accession>A0ACB9W725</accession>
<protein>
    <submittedName>
        <fullName evidence="1">Uncharacterized protein</fullName>
    </submittedName>
</protein>
<evidence type="ECO:0000313" key="2">
    <source>
        <dbReference type="Proteomes" id="UP001057452"/>
    </source>
</evidence>